<sequence length="142" mass="14756">MFGKFGGIVIIALAGAIIAGLILRPTPDLPPAMNLGLPDTSVVPANTLEPTADNQDKKPEEIKPVTETVDASEDKSEAADKSEEKQAEATDAEAEKTAVESTVESAVEKVEAAADDVATEATEAVEKMTGEKATTEGTEKSE</sequence>
<feature type="compositionally biased region" description="Basic and acidic residues" evidence="1">
    <location>
        <begin position="54"/>
        <end position="64"/>
    </location>
</feature>
<evidence type="ECO:0000256" key="2">
    <source>
        <dbReference type="SAM" id="Phobius"/>
    </source>
</evidence>
<feature type="region of interest" description="Disordered" evidence="1">
    <location>
        <begin position="35"/>
        <end position="142"/>
    </location>
</feature>
<dbReference type="Proteomes" id="UP000245539">
    <property type="component" value="Unassembled WGS sequence"/>
</dbReference>
<feature type="transmembrane region" description="Helical" evidence="2">
    <location>
        <begin position="6"/>
        <end position="23"/>
    </location>
</feature>
<accession>A0A317CTY0</accession>
<name>A0A317CTY0_9GAMM</name>
<evidence type="ECO:0000313" key="3">
    <source>
        <dbReference type="EMBL" id="PWQ99772.1"/>
    </source>
</evidence>
<organism evidence="3 4">
    <name type="scientific">Leucothrix pacifica</name>
    <dbReference type="NCBI Taxonomy" id="1247513"/>
    <lineage>
        <taxon>Bacteria</taxon>
        <taxon>Pseudomonadati</taxon>
        <taxon>Pseudomonadota</taxon>
        <taxon>Gammaproteobacteria</taxon>
        <taxon>Thiotrichales</taxon>
        <taxon>Thiotrichaceae</taxon>
        <taxon>Leucothrix</taxon>
    </lineage>
</organism>
<reference evidence="3 4" key="1">
    <citation type="submission" date="2018-05" db="EMBL/GenBank/DDBJ databases">
        <title>Leucothrix arctica sp. nov., isolated from Arctic seawater.</title>
        <authorList>
            <person name="Choi A."/>
            <person name="Baek K."/>
        </authorList>
    </citation>
    <scope>NUCLEOTIDE SEQUENCE [LARGE SCALE GENOMIC DNA]</scope>
    <source>
        <strain evidence="3 4">JCM 18388</strain>
    </source>
</reference>
<dbReference type="RefSeq" id="WP_109836506.1">
    <property type="nucleotide sequence ID" value="NZ_QGKM01000008.1"/>
</dbReference>
<feature type="compositionally biased region" description="Basic and acidic residues" evidence="1">
    <location>
        <begin position="72"/>
        <end position="98"/>
    </location>
</feature>
<feature type="compositionally biased region" description="Basic and acidic residues" evidence="1">
    <location>
        <begin position="124"/>
        <end position="142"/>
    </location>
</feature>
<keyword evidence="2" id="KW-0472">Membrane</keyword>
<evidence type="ECO:0000256" key="1">
    <source>
        <dbReference type="SAM" id="MobiDB-lite"/>
    </source>
</evidence>
<evidence type="ECO:0000313" key="4">
    <source>
        <dbReference type="Proteomes" id="UP000245539"/>
    </source>
</evidence>
<comment type="caution">
    <text evidence="3">The sequence shown here is derived from an EMBL/GenBank/DDBJ whole genome shotgun (WGS) entry which is preliminary data.</text>
</comment>
<proteinExistence type="predicted"/>
<dbReference type="EMBL" id="QGKM01000008">
    <property type="protein sequence ID" value="PWQ99772.1"/>
    <property type="molecule type" value="Genomic_DNA"/>
</dbReference>
<keyword evidence="2" id="KW-0812">Transmembrane</keyword>
<gene>
    <name evidence="3" type="ORF">DKW60_04670</name>
</gene>
<dbReference type="AlphaFoldDB" id="A0A317CTY0"/>
<keyword evidence="2" id="KW-1133">Transmembrane helix</keyword>
<keyword evidence="4" id="KW-1185">Reference proteome</keyword>
<protein>
    <submittedName>
        <fullName evidence="3">Uncharacterized protein</fullName>
    </submittedName>
</protein>